<accession>A0AAD7KII2</accession>
<keyword evidence="3" id="KW-1185">Reference proteome</keyword>
<reference evidence="2" key="1">
    <citation type="submission" date="2023-03" db="EMBL/GenBank/DDBJ databases">
        <title>Massive genome expansion in bonnet fungi (Mycena s.s.) driven by repeated elements and novel gene families across ecological guilds.</title>
        <authorList>
            <consortium name="Lawrence Berkeley National Laboratory"/>
            <person name="Harder C.B."/>
            <person name="Miyauchi S."/>
            <person name="Viragh M."/>
            <person name="Kuo A."/>
            <person name="Thoen E."/>
            <person name="Andreopoulos B."/>
            <person name="Lu D."/>
            <person name="Skrede I."/>
            <person name="Drula E."/>
            <person name="Henrissat B."/>
            <person name="Morin E."/>
            <person name="Kohler A."/>
            <person name="Barry K."/>
            <person name="LaButti K."/>
            <person name="Morin E."/>
            <person name="Salamov A."/>
            <person name="Lipzen A."/>
            <person name="Mereny Z."/>
            <person name="Hegedus B."/>
            <person name="Baldrian P."/>
            <person name="Stursova M."/>
            <person name="Weitz H."/>
            <person name="Taylor A."/>
            <person name="Grigoriev I.V."/>
            <person name="Nagy L.G."/>
            <person name="Martin F."/>
            <person name="Kauserud H."/>
        </authorList>
    </citation>
    <scope>NUCLEOTIDE SEQUENCE</scope>
    <source>
        <strain evidence="2">CBHHK182m</strain>
    </source>
</reference>
<feature type="region of interest" description="Disordered" evidence="1">
    <location>
        <begin position="84"/>
        <end position="117"/>
    </location>
</feature>
<proteinExistence type="predicted"/>
<evidence type="ECO:0000313" key="2">
    <source>
        <dbReference type="EMBL" id="KAJ7786339.1"/>
    </source>
</evidence>
<evidence type="ECO:0000256" key="1">
    <source>
        <dbReference type="SAM" id="MobiDB-lite"/>
    </source>
</evidence>
<sequence length="352" mass="36887">MSMMSVYSQASFCAGDAIDLPSTSTGGAAEEVLPDESFEAPEYAYAFALDDYVNHDLEGVALAGRTPNRSGADFETAILPQLPAAESDVSTPEDPAPGDWRALLTDQDQEKSNRRTSSNISVVGNVLSNVQDSEIAVYARHPFADASSLATNGSIGDTSITSVSSLLPNRRQKTVRRVAAGAPSTPSNYQPPGSSSVNLIFDTEAKNGSSSRATRSRARAAFPFVDGDDKQTRGVRSGLRGMKSRVNILTSRLVSLTIASSRSSSSRIPPSRRGADSYDRRPHPSSAPYFAMDAAPSWPSTSVSPSSTTSWSSAGSAGGPPSRVSSWTPGLANGDAPFLSRAATPSTVAMAI</sequence>
<protein>
    <submittedName>
        <fullName evidence="2">Uncharacterized protein</fullName>
    </submittedName>
</protein>
<feature type="compositionally biased region" description="Polar residues" evidence="1">
    <location>
        <begin position="343"/>
        <end position="352"/>
    </location>
</feature>
<feature type="compositionally biased region" description="Basic and acidic residues" evidence="1">
    <location>
        <begin position="273"/>
        <end position="282"/>
    </location>
</feature>
<dbReference type="AlphaFoldDB" id="A0AAD7KII2"/>
<organism evidence="2 3">
    <name type="scientific">Mycena metata</name>
    <dbReference type="NCBI Taxonomy" id="1033252"/>
    <lineage>
        <taxon>Eukaryota</taxon>
        <taxon>Fungi</taxon>
        <taxon>Dikarya</taxon>
        <taxon>Basidiomycota</taxon>
        <taxon>Agaricomycotina</taxon>
        <taxon>Agaricomycetes</taxon>
        <taxon>Agaricomycetidae</taxon>
        <taxon>Agaricales</taxon>
        <taxon>Marasmiineae</taxon>
        <taxon>Mycenaceae</taxon>
        <taxon>Mycena</taxon>
    </lineage>
</organism>
<dbReference type="EMBL" id="JARKIB010000001">
    <property type="protein sequence ID" value="KAJ7786339.1"/>
    <property type="molecule type" value="Genomic_DNA"/>
</dbReference>
<name>A0AAD7KII2_9AGAR</name>
<evidence type="ECO:0000313" key="3">
    <source>
        <dbReference type="Proteomes" id="UP001215598"/>
    </source>
</evidence>
<feature type="compositionally biased region" description="Low complexity" evidence="1">
    <location>
        <begin position="295"/>
        <end position="326"/>
    </location>
</feature>
<feature type="region of interest" description="Disordered" evidence="1">
    <location>
        <begin position="259"/>
        <end position="352"/>
    </location>
</feature>
<comment type="caution">
    <text evidence="2">The sequence shown here is derived from an EMBL/GenBank/DDBJ whole genome shotgun (WGS) entry which is preliminary data.</text>
</comment>
<feature type="compositionally biased region" description="Low complexity" evidence="1">
    <location>
        <begin position="260"/>
        <end position="272"/>
    </location>
</feature>
<gene>
    <name evidence="2" type="ORF">B0H16DRAFT_1708527</name>
</gene>
<dbReference type="Proteomes" id="UP001215598">
    <property type="component" value="Unassembled WGS sequence"/>
</dbReference>